<gene>
    <name evidence="2" type="ORF">Fcan01_23760</name>
</gene>
<keyword evidence="1" id="KW-0812">Transmembrane</keyword>
<dbReference type="Proteomes" id="UP000198287">
    <property type="component" value="Unassembled WGS sequence"/>
</dbReference>
<keyword evidence="3" id="KW-1185">Reference proteome</keyword>
<proteinExistence type="predicted"/>
<feature type="transmembrane region" description="Helical" evidence="1">
    <location>
        <begin position="352"/>
        <end position="371"/>
    </location>
</feature>
<dbReference type="STRING" id="158441.A0A226DBF6"/>
<feature type="transmembrane region" description="Helical" evidence="1">
    <location>
        <begin position="269"/>
        <end position="293"/>
    </location>
</feature>
<keyword evidence="1" id="KW-0472">Membrane</keyword>
<feature type="transmembrane region" description="Helical" evidence="1">
    <location>
        <begin position="80"/>
        <end position="103"/>
    </location>
</feature>
<protein>
    <recommendedName>
        <fullName evidence="4">Gustatory receptor</fullName>
    </recommendedName>
</protein>
<evidence type="ECO:0000313" key="3">
    <source>
        <dbReference type="Proteomes" id="UP000198287"/>
    </source>
</evidence>
<organism evidence="2 3">
    <name type="scientific">Folsomia candida</name>
    <name type="common">Springtail</name>
    <dbReference type="NCBI Taxonomy" id="158441"/>
    <lineage>
        <taxon>Eukaryota</taxon>
        <taxon>Metazoa</taxon>
        <taxon>Ecdysozoa</taxon>
        <taxon>Arthropoda</taxon>
        <taxon>Hexapoda</taxon>
        <taxon>Collembola</taxon>
        <taxon>Entomobryomorpha</taxon>
        <taxon>Isotomoidea</taxon>
        <taxon>Isotomidae</taxon>
        <taxon>Proisotominae</taxon>
        <taxon>Folsomia</taxon>
    </lineage>
</organism>
<dbReference type="EMBL" id="LNIX01000029">
    <property type="protein sequence ID" value="OXA41576.1"/>
    <property type="molecule type" value="Genomic_DNA"/>
</dbReference>
<reference evidence="2 3" key="1">
    <citation type="submission" date="2015-12" db="EMBL/GenBank/DDBJ databases">
        <title>The genome of Folsomia candida.</title>
        <authorList>
            <person name="Faddeeva A."/>
            <person name="Derks M.F."/>
            <person name="Anvar Y."/>
            <person name="Smit S."/>
            <person name="Van Straalen N."/>
            <person name="Roelofs D."/>
        </authorList>
    </citation>
    <scope>NUCLEOTIDE SEQUENCE [LARGE SCALE GENOMIC DNA]</scope>
    <source>
        <strain evidence="2 3">VU population</strain>
        <tissue evidence="2">Whole body</tissue>
    </source>
</reference>
<evidence type="ECO:0008006" key="4">
    <source>
        <dbReference type="Google" id="ProtNLM"/>
    </source>
</evidence>
<name>A0A226DBF6_FOLCA</name>
<feature type="transmembrane region" description="Helical" evidence="1">
    <location>
        <begin position="42"/>
        <end position="68"/>
    </location>
</feature>
<accession>A0A226DBF6</accession>
<feature type="transmembrane region" description="Helical" evidence="1">
    <location>
        <begin position="115"/>
        <end position="143"/>
    </location>
</feature>
<keyword evidence="1" id="KW-1133">Transmembrane helix</keyword>
<evidence type="ECO:0000313" key="2">
    <source>
        <dbReference type="EMBL" id="OXA41576.1"/>
    </source>
</evidence>
<feature type="transmembrane region" description="Helical" evidence="1">
    <location>
        <begin position="163"/>
        <end position="187"/>
    </location>
</feature>
<comment type="caution">
    <text evidence="2">The sequence shown here is derived from an EMBL/GenBank/DDBJ whole genome shotgun (WGS) entry which is preliminary data.</text>
</comment>
<sequence length="381" mass="43922">MDPQTSMFLTFQEYSRRMQHFTSPPVKWIHKKKRWQFRARGFPHYLWCFHTFVGLGVCTLGGVVVIFLSQIFKFYKKLPLVYMFLFVGQLSTTAAGFGINLAHQHRDSSSPQRNYLWMTMTLFVWAFSTYPVIISLSAIFFQLDPYYHILSMLNITSRPAHLFRFYLICTAPAELCRFLAFTVTISISTFQMLRTWLHLLIQQHSSPFTVMVSRMSGNPVESQYRHGQIVLFSMESFLGCVCLIAQGLGLANGILSNFVSLKFYSTLPIWLYVIFPCVAVMVIIIAHVALNYLHNVADYSGKLLRNLDLFTLSQPQKGLKKTRKELRSLNVLTLSPILAGHKFLMYKRSTKTTYLVVMVTYTINLLLTVPQDLIESATDMF</sequence>
<feature type="transmembrane region" description="Helical" evidence="1">
    <location>
        <begin position="229"/>
        <end position="249"/>
    </location>
</feature>
<dbReference type="AlphaFoldDB" id="A0A226DBF6"/>
<evidence type="ECO:0000256" key="1">
    <source>
        <dbReference type="SAM" id="Phobius"/>
    </source>
</evidence>